<name>A0AAV3RVP8_LITER</name>
<keyword evidence="3" id="KW-1185">Reference proteome</keyword>
<evidence type="ECO:0000313" key="3">
    <source>
        <dbReference type="Proteomes" id="UP001454036"/>
    </source>
</evidence>
<sequence>MYFTFCVIQVMVRGSHYSLVTGDLPSGSVGRPGYGDPNENSLSEPSQIKYSVKNKGTSGENSNQSKQNSGIGPMNETRQKCKKVCHLAHCCPVGGLPDAATSKSSREVTSGSNDLKAAIEAAKLRKSGIWRKSRVADHSSDSSKSSKNGDTVSQDHYVGPVNKKKHASLDNVHTSTSGTGDGGLVVPYDGNASIRDLLFWIPIPIYVPCKTTAIPEHEFTWQYGLFLFYFSTLPPPLSLTSLAIFRFTLSELIETDKINVEAQGRILDSNPLTPLQSSSVKVLLKLDAPTVA</sequence>
<dbReference type="EMBL" id="BAABME010012503">
    <property type="protein sequence ID" value="GAA0185183.1"/>
    <property type="molecule type" value="Genomic_DNA"/>
</dbReference>
<proteinExistence type="predicted"/>
<dbReference type="AlphaFoldDB" id="A0AAV3RVP8"/>
<gene>
    <name evidence="2" type="ORF">LIER_32471</name>
</gene>
<feature type="region of interest" description="Disordered" evidence="1">
    <location>
        <begin position="24"/>
        <end position="75"/>
    </location>
</feature>
<evidence type="ECO:0000313" key="2">
    <source>
        <dbReference type="EMBL" id="GAA0185183.1"/>
    </source>
</evidence>
<protein>
    <submittedName>
        <fullName evidence="2">Uncharacterized protein</fullName>
    </submittedName>
</protein>
<organism evidence="2 3">
    <name type="scientific">Lithospermum erythrorhizon</name>
    <name type="common">Purple gromwell</name>
    <name type="synonym">Lithospermum officinale var. erythrorhizon</name>
    <dbReference type="NCBI Taxonomy" id="34254"/>
    <lineage>
        <taxon>Eukaryota</taxon>
        <taxon>Viridiplantae</taxon>
        <taxon>Streptophyta</taxon>
        <taxon>Embryophyta</taxon>
        <taxon>Tracheophyta</taxon>
        <taxon>Spermatophyta</taxon>
        <taxon>Magnoliopsida</taxon>
        <taxon>eudicotyledons</taxon>
        <taxon>Gunneridae</taxon>
        <taxon>Pentapetalae</taxon>
        <taxon>asterids</taxon>
        <taxon>lamiids</taxon>
        <taxon>Boraginales</taxon>
        <taxon>Boraginaceae</taxon>
        <taxon>Boraginoideae</taxon>
        <taxon>Lithospermeae</taxon>
        <taxon>Lithospermum</taxon>
    </lineage>
</organism>
<feature type="compositionally biased region" description="Polar residues" evidence="1">
    <location>
        <begin position="38"/>
        <end position="70"/>
    </location>
</feature>
<evidence type="ECO:0000256" key="1">
    <source>
        <dbReference type="SAM" id="MobiDB-lite"/>
    </source>
</evidence>
<feature type="region of interest" description="Disordered" evidence="1">
    <location>
        <begin position="132"/>
        <end position="158"/>
    </location>
</feature>
<dbReference type="Proteomes" id="UP001454036">
    <property type="component" value="Unassembled WGS sequence"/>
</dbReference>
<accession>A0AAV3RVP8</accession>
<reference evidence="2 3" key="1">
    <citation type="submission" date="2024-01" db="EMBL/GenBank/DDBJ databases">
        <title>The complete chloroplast genome sequence of Lithospermum erythrorhizon: insights into the phylogenetic relationship among Boraginaceae species and the maternal lineages of purple gromwells.</title>
        <authorList>
            <person name="Okada T."/>
            <person name="Watanabe K."/>
        </authorList>
    </citation>
    <scope>NUCLEOTIDE SEQUENCE [LARGE SCALE GENOMIC DNA]</scope>
</reference>
<comment type="caution">
    <text evidence="2">The sequence shown here is derived from an EMBL/GenBank/DDBJ whole genome shotgun (WGS) entry which is preliminary data.</text>
</comment>